<name>A0ACB8DHW9_DERSI</name>
<sequence length="108" mass="12162">MITANIKVTDGLVNGSMGTLKYVKREDNNSTVRLRLQFPSLVVGIKARAKAQPIHQSNPRVHMNWVPIGQRAVTIVVIAKDTVSFRRTVSFHTDKRNHDSQVSRSQLQ</sequence>
<proteinExistence type="predicted"/>
<dbReference type="Proteomes" id="UP000821865">
    <property type="component" value="Chromosome 11"/>
</dbReference>
<organism evidence="1 2">
    <name type="scientific">Dermacentor silvarum</name>
    <name type="common">Tick</name>
    <dbReference type="NCBI Taxonomy" id="543639"/>
    <lineage>
        <taxon>Eukaryota</taxon>
        <taxon>Metazoa</taxon>
        <taxon>Ecdysozoa</taxon>
        <taxon>Arthropoda</taxon>
        <taxon>Chelicerata</taxon>
        <taxon>Arachnida</taxon>
        <taxon>Acari</taxon>
        <taxon>Parasitiformes</taxon>
        <taxon>Ixodida</taxon>
        <taxon>Ixodoidea</taxon>
        <taxon>Ixodidae</taxon>
        <taxon>Rhipicephalinae</taxon>
        <taxon>Dermacentor</taxon>
    </lineage>
</organism>
<reference evidence="1" key="1">
    <citation type="submission" date="2020-05" db="EMBL/GenBank/DDBJ databases">
        <title>Large-scale comparative analyses of tick genomes elucidate their genetic diversity and vector capacities.</title>
        <authorList>
            <person name="Jia N."/>
            <person name="Wang J."/>
            <person name="Shi W."/>
            <person name="Du L."/>
            <person name="Sun Y."/>
            <person name="Zhan W."/>
            <person name="Jiang J."/>
            <person name="Wang Q."/>
            <person name="Zhang B."/>
            <person name="Ji P."/>
            <person name="Sakyi L.B."/>
            <person name="Cui X."/>
            <person name="Yuan T."/>
            <person name="Jiang B."/>
            <person name="Yang W."/>
            <person name="Lam T.T.-Y."/>
            <person name="Chang Q."/>
            <person name="Ding S."/>
            <person name="Wang X."/>
            <person name="Zhu J."/>
            <person name="Ruan X."/>
            <person name="Zhao L."/>
            <person name="Wei J."/>
            <person name="Que T."/>
            <person name="Du C."/>
            <person name="Cheng J."/>
            <person name="Dai P."/>
            <person name="Han X."/>
            <person name="Huang E."/>
            <person name="Gao Y."/>
            <person name="Liu J."/>
            <person name="Shao H."/>
            <person name="Ye R."/>
            <person name="Li L."/>
            <person name="Wei W."/>
            <person name="Wang X."/>
            <person name="Wang C."/>
            <person name="Yang T."/>
            <person name="Huo Q."/>
            <person name="Li W."/>
            <person name="Guo W."/>
            <person name="Chen H."/>
            <person name="Zhou L."/>
            <person name="Ni X."/>
            <person name="Tian J."/>
            <person name="Zhou Y."/>
            <person name="Sheng Y."/>
            <person name="Liu T."/>
            <person name="Pan Y."/>
            <person name="Xia L."/>
            <person name="Li J."/>
            <person name="Zhao F."/>
            <person name="Cao W."/>
        </authorList>
    </citation>
    <scope>NUCLEOTIDE SEQUENCE</scope>
    <source>
        <strain evidence="1">Dsil-2018</strain>
    </source>
</reference>
<comment type="caution">
    <text evidence="1">The sequence shown here is derived from an EMBL/GenBank/DDBJ whole genome shotgun (WGS) entry which is preliminary data.</text>
</comment>
<gene>
    <name evidence="1" type="ORF">HPB49_000268</name>
</gene>
<protein>
    <submittedName>
        <fullName evidence="1">Uncharacterized protein</fullName>
    </submittedName>
</protein>
<evidence type="ECO:0000313" key="2">
    <source>
        <dbReference type="Proteomes" id="UP000821865"/>
    </source>
</evidence>
<keyword evidence="2" id="KW-1185">Reference proteome</keyword>
<evidence type="ECO:0000313" key="1">
    <source>
        <dbReference type="EMBL" id="KAH7970159.1"/>
    </source>
</evidence>
<dbReference type="EMBL" id="CM023480">
    <property type="protein sequence ID" value="KAH7970159.1"/>
    <property type="molecule type" value="Genomic_DNA"/>
</dbReference>
<accession>A0ACB8DHW9</accession>